<evidence type="ECO:0000259" key="7">
    <source>
        <dbReference type="Pfam" id="PF00892"/>
    </source>
</evidence>
<feature type="transmembrane region" description="Helical" evidence="6">
    <location>
        <begin position="130"/>
        <end position="145"/>
    </location>
</feature>
<feature type="domain" description="EamA" evidence="7">
    <location>
        <begin position="157"/>
        <end position="295"/>
    </location>
</feature>
<evidence type="ECO:0000256" key="6">
    <source>
        <dbReference type="SAM" id="Phobius"/>
    </source>
</evidence>
<feature type="transmembrane region" description="Helical" evidence="6">
    <location>
        <begin position="103"/>
        <end position="123"/>
    </location>
</feature>
<dbReference type="InterPro" id="IPR037185">
    <property type="entry name" value="EmrE-like"/>
</dbReference>
<gene>
    <name evidence="8" type="ORF">CUN60_11500</name>
</gene>
<dbReference type="PANTHER" id="PTHR42920">
    <property type="entry name" value="OS03G0707200 PROTEIN-RELATED"/>
    <property type="match status" value="1"/>
</dbReference>
<protein>
    <submittedName>
        <fullName evidence="8">EamA family transporter</fullName>
    </submittedName>
</protein>
<keyword evidence="3 6" id="KW-0812">Transmembrane</keyword>
<evidence type="ECO:0000256" key="5">
    <source>
        <dbReference type="ARBA" id="ARBA00023136"/>
    </source>
</evidence>
<sequence>MAKLTFLHQFFYSKWLDVILLLLVAIVWGTSYGVAKHAVLYYPVLGFLALRFCITFLVFLPSCFRLSADSIKANIKIGVPLGLVLLLIFISETYGLSITTASSSAFLISLYVVLTPFIQWLVLKERPQKTIIVAAFLSVIGAFLLSKNKDGSFNLNLGDYLIIAAAIMRAFMVTFTKKLTQDAPTNMVFLTSIQTGIVGLGCLLLGLLLNYDQLKILPSSAVFWLDLIYLILFCTMFAFFVQNFSVKRTSPTKVSLLMGSEPVWGALYATIVIHESLSPISWLGGVLIVAASLWASIKH</sequence>
<evidence type="ECO:0000256" key="4">
    <source>
        <dbReference type="ARBA" id="ARBA00022989"/>
    </source>
</evidence>
<dbReference type="EMBL" id="CP024847">
    <property type="protein sequence ID" value="AUR52891.1"/>
    <property type="molecule type" value="Genomic_DNA"/>
</dbReference>
<organism evidence="8 9">
    <name type="scientific">Aquella oligotrophica</name>
    <dbReference type="NCBI Taxonomy" id="2067065"/>
    <lineage>
        <taxon>Bacteria</taxon>
        <taxon>Pseudomonadati</taxon>
        <taxon>Pseudomonadota</taxon>
        <taxon>Betaproteobacteria</taxon>
        <taxon>Neisseriales</taxon>
        <taxon>Neisseriaceae</taxon>
        <taxon>Aquella</taxon>
    </lineage>
</organism>
<dbReference type="RefSeq" id="WP_102952178.1">
    <property type="nucleotide sequence ID" value="NZ_CP024847.1"/>
</dbReference>
<evidence type="ECO:0000256" key="1">
    <source>
        <dbReference type="ARBA" id="ARBA00004651"/>
    </source>
</evidence>
<keyword evidence="9" id="KW-1185">Reference proteome</keyword>
<dbReference type="OrthoDB" id="7158585at2"/>
<evidence type="ECO:0000256" key="3">
    <source>
        <dbReference type="ARBA" id="ARBA00022692"/>
    </source>
</evidence>
<evidence type="ECO:0000313" key="9">
    <source>
        <dbReference type="Proteomes" id="UP000236655"/>
    </source>
</evidence>
<dbReference type="AlphaFoldDB" id="A0A2I7N8X1"/>
<feature type="transmembrane region" description="Helical" evidence="6">
    <location>
        <begin position="221"/>
        <end position="242"/>
    </location>
</feature>
<feature type="transmembrane region" description="Helical" evidence="6">
    <location>
        <begin position="40"/>
        <end position="61"/>
    </location>
</feature>
<dbReference type="SUPFAM" id="SSF103481">
    <property type="entry name" value="Multidrug resistance efflux transporter EmrE"/>
    <property type="match status" value="2"/>
</dbReference>
<keyword evidence="4 6" id="KW-1133">Transmembrane helix</keyword>
<feature type="domain" description="EamA" evidence="7">
    <location>
        <begin position="18"/>
        <end position="146"/>
    </location>
</feature>
<reference evidence="9" key="1">
    <citation type="submission" date="2017-11" db="EMBL/GenBank/DDBJ databases">
        <authorList>
            <person name="Chan K.G."/>
            <person name="Lee L.S."/>
        </authorList>
    </citation>
    <scope>NUCLEOTIDE SEQUENCE [LARGE SCALE GENOMIC DNA]</scope>
    <source>
        <strain evidence="9">DSM 100970</strain>
    </source>
</reference>
<feature type="transmembrane region" description="Helical" evidence="6">
    <location>
        <begin position="254"/>
        <end position="274"/>
    </location>
</feature>
<comment type="subcellular location">
    <subcellularLocation>
        <location evidence="1">Cell membrane</location>
        <topology evidence="1">Multi-pass membrane protein</topology>
    </subcellularLocation>
</comment>
<accession>A0A2I7N8X1</accession>
<keyword evidence="5 6" id="KW-0472">Membrane</keyword>
<name>A0A2I7N8X1_9NEIS</name>
<dbReference type="Pfam" id="PF00892">
    <property type="entry name" value="EamA"/>
    <property type="match status" value="2"/>
</dbReference>
<keyword evidence="2" id="KW-1003">Cell membrane</keyword>
<feature type="transmembrane region" description="Helical" evidence="6">
    <location>
        <begin position="280"/>
        <end position="297"/>
    </location>
</feature>
<dbReference type="InterPro" id="IPR000620">
    <property type="entry name" value="EamA_dom"/>
</dbReference>
<dbReference type="PANTHER" id="PTHR42920:SF5">
    <property type="entry name" value="EAMA DOMAIN-CONTAINING PROTEIN"/>
    <property type="match status" value="1"/>
</dbReference>
<evidence type="ECO:0000256" key="2">
    <source>
        <dbReference type="ARBA" id="ARBA00022475"/>
    </source>
</evidence>
<dbReference type="InterPro" id="IPR051258">
    <property type="entry name" value="Diverse_Substrate_Transporter"/>
</dbReference>
<evidence type="ECO:0000313" key="8">
    <source>
        <dbReference type="EMBL" id="AUR52891.1"/>
    </source>
</evidence>
<dbReference type="KEGG" id="nba:CUN60_11500"/>
<dbReference type="GO" id="GO:0005886">
    <property type="term" value="C:plasma membrane"/>
    <property type="evidence" value="ECO:0007669"/>
    <property type="project" value="UniProtKB-SubCell"/>
</dbReference>
<feature type="transmembrane region" description="Helical" evidence="6">
    <location>
        <begin position="157"/>
        <end position="175"/>
    </location>
</feature>
<feature type="transmembrane region" description="Helical" evidence="6">
    <location>
        <begin position="73"/>
        <end position="91"/>
    </location>
</feature>
<feature type="transmembrane region" description="Helical" evidence="6">
    <location>
        <begin position="187"/>
        <end position="209"/>
    </location>
</feature>
<feature type="transmembrane region" description="Helical" evidence="6">
    <location>
        <begin position="12"/>
        <end position="34"/>
    </location>
</feature>
<dbReference type="Proteomes" id="UP000236655">
    <property type="component" value="Chromosome"/>
</dbReference>
<proteinExistence type="predicted"/>